<evidence type="ECO:0000313" key="2">
    <source>
        <dbReference type="Proteomes" id="UP000287651"/>
    </source>
</evidence>
<dbReference type="Proteomes" id="UP000287651">
    <property type="component" value="Unassembled WGS sequence"/>
</dbReference>
<dbReference type="AlphaFoldDB" id="A0A426XB38"/>
<protein>
    <submittedName>
        <fullName evidence="1">Uncharacterized protein</fullName>
    </submittedName>
</protein>
<comment type="caution">
    <text evidence="1">The sequence shown here is derived from an EMBL/GenBank/DDBJ whole genome shotgun (WGS) entry which is preliminary data.</text>
</comment>
<evidence type="ECO:0000313" key="1">
    <source>
        <dbReference type="EMBL" id="RRT36701.1"/>
    </source>
</evidence>
<sequence>MLPLRFPNSSIKAKVFMRKIGFKLCVMRLNRVESFYAFLLHFCCKRNKKGRSHAARAAARAVANRRNSPRPGLLLVGAATRGHGWCLQGRRPQTWLAPAGATPMEAPPSGTMPTHKGGDYGHIACWSYCPRGSGARSPIGAAVPAALAAKGTARGRGDCQNSLNALII</sequence>
<organism evidence="1 2">
    <name type="scientific">Ensete ventricosum</name>
    <name type="common">Abyssinian banana</name>
    <name type="synonym">Musa ensete</name>
    <dbReference type="NCBI Taxonomy" id="4639"/>
    <lineage>
        <taxon>Eukaryota</taxon>
        <taxon>Viridiplantae</taxon>
        <taxon>Streptophyta</taxon>
        <taxon>Embryophyta</taxon>
        <taxon>Tracheophyta</taxon>
        <taxon>Spermatophyta</taxon>
        <taxon>Magnoliopsida</taxon>
        <taxon>Liliopsida</taxon>
        <taxon>Zingiberales</taxon>
        <taxon>Musaceae</taxon>
        <taxon>Ensete</taxon>
    </lineage>
</organism>
<reference evidence="1 2" key="1">
    <citation type="journal article" date="2014" name="Agronomy (Basel)">
        <title>A Draft Genome Sequence for Ensete ventricosum, the Drought-Tolerant Tree Against Hunger.</title>
        <authorList>
            <person name="Harrison J."/>
            <person name="Moore K.A."/>
            <person name="Paszkiewicz K."/>
            <person name="Jones T."/>
            <person name="Grant M."/>
            <person name="Ambacheew D."/>
            <person name="Muzemil S."/>
            <person name="Studholme D.J."/>
        </authorList>
    </citation>
    <scope>NUCLEOTIDE SEQUENCE [LARGE SCALE GENOMIC DNA]</scope>
</reference>
<name>A0A426XB38_ENSVE</name>
<dbReference type="EMBL" id="AMZH03023226">
    <property type="protein sequence ID" value="RRT36701.1"/>
    <property type="molecule type" value="Genomic_DNA"/>
</dbReference>
<accession>A0A426XB38</accession>
<proteinExistence type="predicted"/>
<gene>
    <name evidence="1" type="ORF">B296_00039613</name>
</gene>